<gene>
    <name evidence="2" type="ORF">TCEL_02230</name>
</gene>
<evidence type="ECO:0000259" key="1">
    <source>
        <dbReference type="Pfam" id="PF13847"/>
    </source>
</evidence>
<dbReference type="Pfam" id="PF13847">
    <property type="entry name" value="Methyltransf_31"/>
    <property type="match status" value="1"/>
</dbReference>
<dbReference type="GO" id="GO:0016740">
    <property type="term" value="F:transferase activity"/>
    <property type="evidence" value="ECO:0007669"/>
    <property type="project" value="UniProtKB-KW"/>
</dbReference>
<dbReference type="eggNOG" id="COG2226">
    <property type="taxonomic scope" value="Bacteria"/>
</dbReference>
<dbReference type="Proteomes" id="UP000014923">
    <property type="component" value="Unassembled WGS sequence"/>
</dbReference>
<dbReference type="InterPro" id="IPR029063">
    <property type="entry name" value="SAM-dependent_MTases_sf"/>
</dbReference>
<protein>
    <submittedName>
        <fullName evidence="2">Methlytransferase, UbiE/COQ5 family</fullName>
    </submittedName>
</protein>
<dbReference type="RefSeq" id="WP_018666365.1">
    <property type="nucleotide sequence ID" value="NZ_HF952039.1"/>
</dbReference>
<dbReference type="AlphaFoldDB" id="R7RSJ5"/>
<proteinExistence type="predicted"/>
<keyword evidence="2" id="KW-0808">Transferase</keyword>
<keyword evidence="3" id="KW-1185">Reference proteome</keyword>
<accession>R7RSJ5</accession>
<evidence type="ECO:0000313" key="2">
    <source>
        <dbReference type="EMBL" id="CDF59162.1"/>
    </source>
</evidence>
<dbReference type="CDD" id="cd02440">
    <property type="entry name" value="AdoMet_MTases"/>
    <property type="match status" value="1"/>
</dbReference>
<organism evidence="2 3">
    <name type="scientific">Thermobrachium celere DSM 8682</name>
    <dbReference type="NCBI Taxonomy" id="941824"/>
    <lineage>
        <taxon>Bacteria</taxon>
        <taxon>Bacillati</taxon>
        <taxon>Bacillota</taxon>
        <taxon>Clostridia</taxon>
        <taxon>Eubacteriales</taxon>
        <taxon>Clostridiaceae</taxon>
        <taxon>Thermobrachium</taxon>
    </lineage>
</organism>
<dbReference type="Gene3D" id="3.40.50.150">
    <property type="entry name" value="Vaccinia Virus protein VP39"/>
    <property type="match status" value="1"/>
</dbReference>
<dbReference type="OrthoDB" id="7365827at2"/>
<dbReference type="HOGENOM" id="CLU_037990_10_2_9"/>
<dbReference type="PANTHER" id="PTHR43861">
    <property type="entry name" value="TRANS-ACONITATE 2-METHYLTRANSFERASE-RELATED"/>
    <property type="match status" value="1"/>
</dbReference>
<dbReference type="EMBL" id="CAVN010000149">
    <property type="protein sequence ID" value="CDF59162.1"/>
    <property type="molecule type" value="Genomic_DNA"/>
</dbReference>
<comment type="caution">
    <text evidence="2">The sequence shown here is derived from an EMBL/GenBank/DDBJ whole genome shotgun (WGS) entry which is preliminary data.</text>
</comment>
<sequence>MNQREFFNRLAPIWDQITKHDEGKINKILNLIDIKENLNILDVGCGTGILESFLLKYNPKSITAVDISEKMIEVAKSKYQNPKIIFLAQDIMEHKGIYDLIIIYSAYPHFYDKEALIKHLSNMLTNGGKLVVAHSDSREKINSVHSRHEEVKEDRLPPAIETANLFSKYLYVDLLVDNEEIYIVSGRK</sequence>
<reference evidence="2" key="1">
    <citation type="submission" date="2013-03" db="EMBL/GenBank/DDBJ databases">
        <title>Draft genome sequence of the hydrogen-ethanol-producing anaerobic alkalithermophilic Caloramator celere.</title>
        <authorList>
            <person name="Ciranna A."/>
            <person name="Larjo A."/>
            <person name="Kivisto A."/>
            <person name="Santala V."/>
            <person name="Roos C."/>
            <person name="Karp M."/>
        </authorList>
    </citation>
    <scope>NUCLEOTIDE SEQUENCE [LARGE SCALE GENOMIC DNA]</scope>
    <source>
        <strain evidence="2">DSM 8682</strain>
    </source>
</reference>
<dbReference type="SUPFAM" id="SSF53335">
    <property type="entry name" value="S-adenosyl-L-methionine-dependent methyltransferases"/>
    <property type="match status" value="1"/>
</dbReference>
<dbReference type="InterPro" id="IPR025714">
    <property type="entry name" value="Methyltranfer_dom"/>
</dbReference>
<evidence type="ECO:0000313" key="3">
    <source>
        <dbReference type="Proteomes" id="UP000014923"/>
    </source>
</evidence>
<feature type="domain" description="Methyltransferase" evidence="1">
    <location>
        <begin position="34"/>
        <end position="152"/>
    </location>
</feature>
<name>R7RSJ5_9CLOT</name>